<sequence length="130" mass="14187">MEAGATYIITPGWDREIAKYVRSKDILLFPGVFSPGEIMQAASLGIETVKVFPAIDLGFGFIKNVRGPFPNMNFMAVGGVTKENIHEFKNAGYSSFAIGSDLVPRGASRKDVEKIKENAKAFVQSLEKEA</sequence>
<evidence type="ECO:0008006" key="8">
    <source>
        <dbReference type="Google" id="ProtNLM"/>
    </source>
</evidence>
<evidence type="ECO:0000256" key="5">
    <source>
        <dbReference type="ARBA" id="ARBA00023277"/>
    </source>
</evidence>
<dbReference type="CDD" id="cd00452">
    <property type="entry name" value="KDPG_aldolase"/>
    <property type="match status" value="1"/>
</dbReference>
<evidence type="ECO:0000256" key="1">
    <source>
        <dbReference type="ARBA" id="ARBA00004761"/>
    </source>
</evidence>
<evidence type="ECO:0000313" key="7">
    <source>
        <dbReference type="Proteomes" id="UP000624041"/>
    </source>
</evidence>
<comment type="subunit">
    <text evidence="3">Homotrimer.</text>
</comment>
<proteinExistence type="inferred from homology"/>
<name>A0A917Y422_9BACI</name>
<dbReference type="PANTHER" id="PTHR30246:SF1">
    <property type="entry name" value="2-DEHYDRO-3-DEOXY-6-PHOSPHOGALACTONATE ALDOLASE-RELATED"/>
    <property type="match status" value="1"/>
</dbReference>
<comment type="caution">
    <text evidence="6">The sequence shown here is derived from an EMBL/GenBank/DDBJ whole genome shotgun (WGS) entry which is preliminary data.</text>
</comment>
<dbReference type="PANTHER" id="PTHR30246">
    <property type="entry name" value="2-KETO-3-DEOXY-6-PHOSPHOGLUCONATE ALDOLASE"/>
    <property type="match status" value="1"/>
</dbReference>
<evidence type="ECO:0000313" key="6">
    <source>
        <dbReference type="EMBL" id="GGN66552.1"/>
    </source>
</evidence>
<organism evidence="6 7">
    <name type="scientific">Oceanobacillus indicireducens</name>
    <dbReference type="NCBI Taxonomy" id="1004261"/>
    <lineage>
        <taxon>Bacteria</taxon>
        <taxon>Bacillati</taxon>
        <taxon>Bacillota</taxon>
        <taxon>Bacilli</taxon>
        <taxon>Bacillales</taxon>
        <taxon>Bacillaceae</taxon>
        <taxon>Oceanobacillus</taxon>
    </lineage>
</organism>
<evidence type="ECO:0000256" key="4">
    <source>
        <dbReference type="ARBA" id="ARBA00023239"/>
    </source>
</evidence>
<reference evidence="6" key="2">
    <citation type="submission" date="2020-09" db="EMBL/GenBank/DDBJ databases">
        <authorList>
            <person name="Sun Q."/>
            <person name="Ohkuma M."/>
        </authorList>
    </citation>
    <scope>NUCLEOTIDE SEQUENCE</scope>
    <source>
        <strain evidence="6">JCM 17251</strain>
    </source>
</reference>
<dbReference type="Gene3D" id="3.20.20.70">
    <property type="entry name" value="Aldolase class I"/>
    <property type="match status" value="1"/>
</dbReference>
<gene>
    <name evidence="6" type="ORF">GCM10007971_36700</name>
</gene>
<evidence type="ECO:0000256" key="3">
    <source>
        <dbReference type="ARBA" id="ARBA00011233"/>
    </source>
</evidence>
<evidence type="ECO:0000256" key="2">
    <source>
        <dbReference type="ARBA" id="ARBA00006906"/>
    </source>
</evidence>
<dbReference type="GO" id="GO:0016829">
    <property type="term" value="F:lyase activity"/>
    <property type="evidence" value="ECO:0007669"/>
    <property type="project" value="UniProtKB-KW"/>
</dbReference>
<comment type="similarity">
    <text evidence="2">Belongs to the KHG/KDPG aldolase family.</text>
</comment>
<dbReference type="EMBL" id="BMOS01000047">
    <property type="protein sequence ID" value="GGN66552.1"/>
    <property type="molecule type" value="Genomic_DNA"/>
</dbReference>
<keyword evidence="7" id="KW-1185">Reference proteome</keyword>
<dbReference type="SUPFAM" id="SSF51569">
    <property type="entry name" value="Aldolase"/>
    <property type="match status" value="1"/>
</dbReference>
<reference evidence="6" key="1">
    <citation type="journal article" date="2014" name="Int. J. Syst. Evol. Microbiol.">
        <title>Complete genome sequence of Corynebacterium casei LMG S-19264T (=DSM 44701T), isolated from a smear-ripened cheese.</title>
        <authorList>
            <consortium name="US DOE Joint Genome Institute (JGI-PGF)"/>
            <person name="Walter F."/>
            <person name="Albersmeier A."/>
            <person name="Kalinowski J."/>
            <person name="Ruckert C."/>
        </authorList>
    </citation>
    <scope>NUCLEOTIDE SEQUENCE</scope>
    <source>
        <strain evidence="6">JCM 17251</strain>
    </source>
</reference>
<accession>A0A917Y422</accession>
<keyword evidence="5" id="KW-0119">Carbohydrate metabolism</keyword>
<dbReference type="Proteomes" id="UP000624041">
    <property type="component" value="Unassembled WGS sequence"/>
</dbReference>
<comment type="pathway">
    <text evidence="1">Carbohydrate acid metabolism.</text>
</comment>
<dbReference type="InterPro" id="IPR000887">
    <property type="entry name" value="Aldlse_KDPG_KHG"/>
</dbReference>
<dbReference type="InterPro" id="IPR013785">
    <property type="entry name" value="Aldolase_TIM"/>
</dbReference>
<keyword evidence="4" id="KW-0456">Lyase</keyword>
<protein>
    <recommendedName>
        <fullName evidence="8">Aldolase</fullName>
    </recommendedName>
</protein>
<dbReference type="Pfam" id="PF01081">
    <property type="entry name" value="Aldolase"/>
    <property type="match status" value="1"/>
</dbReference>
<dbReference type="AlphaFoldDB" id="A0A917Y422"/>